<dbReference type="InterPro" id="IPR047136">
    <property type="entry name" value="PurB_bact"/>
</dbReference>
<dbReference type="AlphaFoldDB" id="A0A520N199"/>
<dbReference type="InterPro" id="IPR013539">
    <property type="entry name" value="PurB_C"/>
</dbReference>
<dbReference type="NCBIfam" id="NF006764">
    <property type="entry name" value="PRK09285.1"/>
    <property type="match status" value="1"/>
</dbReference>
<dbReference type="Gene3D" id="1.20.200.10">
    <property type="entry name" value="Fumarase/aspartase (Central domain)"/>
    <property type="match status" value="1"/>
</dbReference>
<keyword evidence="7" id="KW-0456">Lyase</keyword>
<dbReference type="InterPro" id="IPR020557">
    <property type="entry name" value="Fumarate_lyase_CS"/>
</dbReference>
<evidence type="ECO:0000313" key="7">
    <source>
        <dbReference type="EMBL" id="RZO27203.1"/>
    </source>
</evidence>
<feature type="domain" description="Adenylosuccinate lyase PurB C-terminal" evidence="6">
    <location>
        <begin position="324"/>
        <end position="438"/>
    </location>
</feature>
<dbReference type="PANTHER" id="PTHR43411">
    <property type="entry name" value="ADENYLOSUCCINATE LYASE"/>
    <property type="match status" value="1"/>
</dbReference>
<protein>
    <submittedName>
        <fullName evidence="7">Adenylosuccinate lyase</fullName>
        <ecNumber evidence="7">4.3.2.2</ecNumber>
    </submittedName>
</protein>
<evidence type="ECO:0000259" key="5">
    <source>
        <dbReference type="Pfam" id="PF00206"/>
    </source>
</evidence>
<gene>
    <name evidence="7" type="ORF">EVA92_00220</name>
</gene>
<dbReference type="PROSITE" id="PS00163">
    <property type="entry name" value="FUMARATE_LYASES"/>
    <property type="match status" value="1"/>
</dbReference>
<reference evidence="7 8" key="1">
    <citation type="submission" date="2019-02" db="EMBL/GenBank/DDBJ databases">
        <title>Prokaryotic population dynamics and viral predation in marine succession experiment using metagenomics: the confinement effect.</title>
        <authorList>
            <person name="Haro-Moreno J.M."/>
            <person name="Rodriguez-Valera F."/>
            <person name="Lopez-Perez M."/>
        </authorList>
    </citation>
    <scope>NUCLEOTIDE SEQUENCE [LARGE SCALE GENOMIC DNA]</scope>
    <source>
        <strain evidence="7">MED-G159</strain>
    </source>
</reference>
<evidence type="ECO:0000313" key="8">
    <source>
        <dbReference type="Proteomes" id="UP000315825"/>
    </source>
</evidence>
<comment type="caution">
    <text evidence="7">The sequence shown here is derived from an EMBL/GenBank/DDBJ whole genome shotgun (WGS) entry which is preliminary data.</text>
</comment>
<dbReference type="Gene3D" id="1.10.40.30">
    <property type="entry name" value="Fumarase/aspartase (C-terminal domain)"/>
    <property type="match status" value="1"/>
</dbReference>
<dbReference type="InterPro" id="IPR022761">
    <property type="entry name" value="Fumarate_lyase_N"/>
</dbReference>
<evidence type="ECO:0000256" key="1">
    <source>
        <dbReference type="ARBA" id="ARBA00004706"/>
    </source>
</evidence>
<organism evidence="7 8">
    <name type="scientific">SAR86 cluster bacterium</name>
    <dbReference type="NCBI Taxonomy" id="2030880"/>
    <lineage>
        <taxon>Bacteria</taxon>
        <taxon>Pseudomonadati</taxon>
        <taxon>Pseudomonadota</taxon>
        <taxon>Gammaproteobacteria</taxon>
        <taxon>SAR86 cluster</taxon>
    </lineage>
</organism>
<dbReference type="GO" id="GO:0004018">
    <property type="term" value="F:N6-(1,2-dicarboxyethyl)AMP AMP-lyase (fumarate-forming) activity"/>
    <property type="evidence" value="ECO:0007669"/>
    <property type="project" value="InterPro"/>
</dbReference>
<dbReference type="PRINTS" id="PR00149">
    <property type="entry name" value="FUMRATELYASE"/>
</dbReference>
<keyword evidence="3" id="KW-0658">Purine biosynthesis</keyword>
<dbReference type="InterPro" id="IPR008948">
    <property type="entry name" value="L-Aspartase-like"/>
</dbReference>
<name>A0A520N199_9GAMM</name>
<proteinExistence type="predicted"/>
<evidence type="ECO:0000256" key="3">
    <source>
        <dbReference type="ARBA" id="ARBA00022755"/>
    </source>
</evidence>
<sequence length="450" mass="51428">MNETHVRNLSPLDGRYHDKTKVTREIFSEHGLIVARVKSEVSWLMFFLENFQKDLLTPKTKKQLEDILLNPSDEIVLRVKEIEKKTNHDVKAVELAIAEYFDGDEKIQSLIHIFLTSEDINSLSYSIMLQNIVNSFQKMFTDLSKIIEEKANKYSDLAMMARTHGQAATPTTLGKELNVFSQRLITQLKILKEQKVYAKWGGATANYNPHLLAYPDSDWLEISKSFLSKHKVNLTEVSTQIEPHDYMADIFQNIVRLNNILLDLSQDLWTYISLDYFKLKMVGDEVGSSTMPHKVNPIDFENAEGNLGLSNAIFSHLADKLTQSRLQRDLSDSTVLRNIGSAFGYCEISINSLLKGLKKLEANKEKISLDLSNRYELLAEPLQCFLRLEGKKNAYDLVKKISRGKALNKEIYQEAVNSLVDKEEYRNILLKLKPSTYVGLAEMLAKKGEL</sequence>
<dbReference type="SUPFAM" id="SSF48557">
    <property type="entry name" value="L-aspartase-like"/>
    <property type="match status" value="1"/>
</dbReference>
<comment type="function">
    <text evidence="4">Catalyzes two reactions in de novo purine nucleotide biosynthesis. Catalyzes the breakdown of 5-aminoimidazole- (N-succinylocarboxamide) ribotide (SAICAR or 2-[5-amino-1-(5-phospho-beta-D-ribosyl)imidazole-4-carboxamido]succinate) to 5-aminoimidazole-4-carboxamide ribotide (AICAR or 5-amino-1-(5-phospho-beta-D-ribosyl)imidazole-4-carboxamide) and fumarate, and of adenylosuccinate (ADS or N(6)-(1,2-dicarboxyethyl)-AMP) to adenosine monophosphate (AMP) and fumarate.</text>
</comment>
<dbReference type="InterPro" id="IPR000362">
    <property type="entry name" value="Fumarate_lyase_fam"/>
</dbReference>
<dbReference type="Pfam" id="PF00206">
    <property type="entry name" value="Lyase_1"/>
    <property type="match status" value="1"/>
</dbReference>
<dbReference type="Gene3D" id="1.10.275.10">
    <property type="entry name" value="Fumarase/aspartase (N-terminal domain)"/>
    <property type="match status" value="1"/>
</dbReference>
<dbReference type="InterPro" id="IPR024083">
    <property type="entry name" value="Fumarase/histidase_N"/>
</dbReference>
<comment type="pathway">
    <text evidence="2">Purine metabolism; AMP biosynthesis via de novo pathway; AMP from IMP: step 2/2.</text>
</comment>
<dbReference type="GO" id="GO:0006188">
    <property type="term" value="P:IMP biosynthetic process"/>
    <property type="evidence" value="ECO:0007669"/>
    <property type="project" value="InterPro"/>
</dbReference>
<dbReference type="PANTHER" id="PTHR43411:SF1">
    <property type="entry name" value="ADENYLOSUCCINATE LYASE"/>
    <property type="match status" value="1"/>
</dbReference>
<dbReference type="Proteomes" id="UP000315825">
    <property type="component" value="Unassembled WGS sequence"/>
</dbReference>
<evidence type="ECO:0000259" key="6">
    <source>
        <dbReference type="Pfam" id="PF08328"/>
    </source>
</evidence>
<dbReference type="EC" id="4.3.2.2" evidence="7"/>
<comment type="pathway">
    <text evidence="1">Purine metabolism; IMP biosynthesis via de novo pathway; 5-amino-1-(5-phospho-D-ribosyl)imidazole-4-carboxamide from 5-amino-1-(5-phospho-D-ribosyl)imidazole-4-carboxylate: step 2/2.</text>
</comment>
<dbReference type="Pfam" id="PF08328">
    <property type="entry name" value="ASL_C"/>
    <property type="match status" value="1"/>
</dbReference>
<evidence type="ECO:0000256" key="4">
    <source>
        <dbReference type="ARBA" id="ARBA00025012"/>
    </source>
</evidence>
<accession>A0A520N199</accession>
<feature type="domain" description="Fumarate lyase N-terminal" evidence="5">
    <location>
        <begin position="14"/>
        <end position="305"/>
    </location>
</feature>
<evidence type="ECO:0000256" key="2">
    <source>
        <dbReference type="ARBA" id="ARBA00004734"/>
    </source>
</evidence>
<dbReference type="EMBL" id="SHBE01000001">
    <property type="protein sequence ID" value="RZO27203.1"/>
    <property type="molecule type" value="Genomic_DNA"/>
</dbReference>